<reference evidence="1 2" key="1">
    <citation type="submission" date="2024-01" db="EMBL/GenBank/DDBJ databases">
        <title>Genome assemblies of Stephania.</title>
        <authorList>
            <person name="Yang L."/>
        </authorList>
    </citation>
    <scope>NUCLEOTIDE SEQUENCE [LARGE SCALE GENOMIC DNA]</scope>
    <source>
        <strain evidence="1">YNDBR</strain>
        <tissue evidence="1">Leaf</tissue>
    </source>
</reference>
<dbReference type="PANTHER" id="PTHR11439:SF467">
    <property type="entry name" value="INTEGRASE CATALYTIC DOMAIN-CONTAINING PROTEIN"/>
    <property type="match status" value="1"/>
</dbReference>
<dbReference type="AlphaFoldDB" id="A0AAP0DVY0"/>
<protein>
    <recommendedName>
        <fullName evidence="3">Retrovirus-related Pol polyprotein from transposon TNT 1-94</fullName>
    </recommendedName>
</protein>
<keyword evidence="2" id="KW-1185">Reference proteome</keyword>
<evidence type="ECO:0000313" key="2">
    <source>
        <dbReference type="Proteomes" id="UP001420932"/>
    </source>
</evidence>
<dbReference type="EMBL" id="JBBNAF010000039">
    <property type="protein sequence ID" value="KAK9082099.1"/>
    <property type="molecule type" value="Genomic_DNA"/>
</dbReference>
<comment type="caution">
    <text evidence="1">The sequence shown here is derived from an EMBL/GenBank/DDBJ whole genome shotgun (WGS) entry which is preliminary data.</text>
</comment>
<dbReference type="Proteomes" id="UP001420932">
    <property type="component" value="Unassembled WGS sequence"/>
</dbReference>
<accession>A0AAP0DVY0</accession>
<proteinExistence type="predicted"/>
<organism evidence="1 2">
    <name type="scientific">Stephania yunnanensis</name>
    <dbReference type="NCBI Taxonomy" id="152371"/>
    <lineage>
        <taxon>Eukaryota</taxon>
        <taxon>Viridiplantae</taxon>
        <taxon>Streptophyta</taxon>
        <taxon>Embryophyta</taxon>
        <taxon>Tracheophyta</taxon>
        <taxon>Spermatophyta</taxon>
        <taxon>Magnoliopsida</taxon>
        <taxon>Ranunculales</taxon>
        <taxon>Menispermaceae</taxon>
        <taxon>Menispermoideae</taxon>
        <taxon>Cissampelideae</taxon>
        <taxon>Stephania</taxon>
    </lineage>
</organism>
<dbReference type="CDD" id="cd09272">
    <property type="entry name" value="RNase_HI_RT_Ty1"/>
    <property type="match status" value="1"/>
</dbReference>
<sequence length="123" mass="14143">MYLANCTRPDIALAVNLPARYNSSLTRRHWNDVKRAFDIFGVKLNFQGYADAGFLSDPHKTRSQMRYLFTCGNIAVSWKSVKQTMVVTSSNHSEVLAINEASRECVWLRNMIEIFKNHVDCLQ</sequence>
<gene>
    <name evidence="1" type="ORF">Syun_031580</name>
</gene>
<evidence type="ECO:0008006" key="3">
    <source>
        <dbReference type="Google" id="ProtNLM"/>
    </source>
</evidence>
<evidence type="ECO:0000313" key="1">
    <source>
        <dbReference type="EMBL" id="KAK9082099.1"/>
    </source>
</evidence>
<name>A0AAP0DVY0_9MAGN</name>
<dbReference type="PANTHER" id="PTHR11439">
    <property type="entry name" value="GAG-POL-RELATED RETROTRANSPOSON"/>
    <property type="match status" value="1"/>
</dbReference>